<dbReference type="VEuPathDB" id="FungiDB:CJJ09_000718"/>
<evidence type="ECO:0000256" key="5">
    <source>
        <dbReference type="ARBA" id="ARBA00022701"/>
    </source>
</evidence>
<organism evidence="14 15">
    <name type="scientific">Candidozyma auris</name>
    <name type="common">Yeast</name>
    <name type="synonym">Candida auris</name>
    <dbReference type="NCBI Taxonomy" id="498019"/>
    <lineage>
        <taxon>Eukaryota</taxon>
        <taxon>Fungi</taxon>
        <taxon>Dikarya</taxon>
        <taxon>Ascomycota</taxon>
        <taxon>Saccharomycotina</taxon>
        <taxon>Pichiomycetes</taxon>
        <taxon>Metschnikowiaceae</taxon>
        <taxon>Candidozyma</taxon>
    </lineage>
</organism>
<evidence type="ECO:0000256" key="11">
    <source>
        <dbReference type="SAM" id="MobiDB-lite"/>
    </source>
</evidence>
<keyword evidence="4" id="KW-0132">Cell division</keyword>
<evidence type="ECO:0000259" key="13">
    <source>
        <dbReference type="PROSITE" id="PS51230"/>
    </source>
</evidence>
<dbReference type="AlphaFoldDB" id="A0A0L0P3Z7"/>
<dbReference type="PROSITE" id="PS51230">
    <property type="entry name" value="EB1_C"/>
    <property type="match status" value="1"/>
</dbReference>
<dbReference type="FunFam" id="1.10.418.10:FF:000028">
    <property type="entry name" value="RP/EB family microtubule-associated protein"/>
    <property type="match status" value="1"/>
</dbReference>
<dbReference type="InterPro" id="IPR036133">
    <property type="entry name" value="EB1_C_sf"/>
</dbReference>
<evidence type="ECO:0000256" key="9">
    <source>
        <dbReference type="PROSITE-ProRule" id="PRU00576"/>
    </source>
</evidence>
<dbReference type="VEuPathDB" id="FungiDB:CJJ07_001080"/>
<proteinExistence type="inferred from homology"/>
<comment type="subcellular location">
    <subcellularLocation>
        <location evidence="1">Cytoplasm</location>
        <location evidence="1">Cytoskeleton</location>
    </subcellularLocation>
</comment>
<feature type="region of interest" description="Disordered" evidence="11">
    <location>
        <begin position="126"/>
        <end position="194"/>
    </location>
</feature>
<reference evidence="15" key="1">
    <citation type="journal article" date="2015" name="BMC Genomics">
        <title>Draft genome of a commonly misdiagnosed multidrug resistant pathogen Candida auris.</title>
        <authorList>
            <person name="Chatterjee S."/>
            <person name="Alampalli S.V."/>
            <person name="Nageshan R.K."/>
            <person name="Chettiar S.T."/>
            <person name="Joshi S."/>
            <person name="Tatu U.S."/>
        </authorList>
    </citation>
    <scope>NUCLEOTIDE SEQUENCE [LARGE SCALE GENOMIC DNA]</scope>
    <source>
        <strain evidence="15">6684</strain>
    </source>
</reference>
<evidence type="ECO:0000256" key="1">
    <source>
        <dbReference type="ARBA" id="ARBA00004245"/>
    </source>
</evidence>
<dbReference type="InterPro" id="IPR001715">
    <property type="entry name" value="CH_dom"/>
</dbReference>
<keyword evidence="5 9" id="KW-0493">Microtubule</keyword>
<evidence type="ECO:0000256" key="10">
    <source>
        <dbReference type="SAM" id="Coils"/>
    </source>
</evidence>
<dbReference type="Gene3D" id="1.20.5.1430">
    <property type="match status" value="1"/>
</dbReference>
<dbReference type="VEuPathDB" id="FungiDB:CJI96_0001921"/>
<gene>
    <name evidence="14" type="ORF">QG37_01836</name>
</gene>
<evidence type="ECO:0000256" key="8">
    <source>
        <dbReference type="ARBA" id="ARBA00023306"/>
    </source>
</evidence>
<dbReference type="GO" id="GO:0051301">
    <property type="term" value="P:cell division"/>
    <property type="evidence" value="ECO:0007669"/>
    <property type="project" value="UniProtKB-KW"/>
</dbReference>
<dbReference type="GO" id="GO:0072686">
    <property type="term" value="C:mitotic spindle"/>
    <property type="evidence" value="ECO:0007669"/>
    <property type="project" value="UniProtKB-ARBA"/>
</dbReference>
<dbReference type="VEuPathDB" id="FungiDB:B9J08_003387"/>
<dbReference type="GO" id="GO:0035372">
    <property type="term" value="P:protein localization to microtubule"/>
    <property type="evidence" value="ECO:0007669"/>
    <property type="project" value="UniProtKB-ARBA"/>
</dbReference>
<evidence type="ECO:0000256" key="4">
    <source>
        <dbReference type="ARBA" id="ARBA00022618"/>
    </source>
</evidence>
<feature type="compositionally biased region" description="Low complexity" evidence="11">
    <location>
        <begin position="133"/>
        <end position="161"/>
    </location>
</feature>
<comment type="similarity">
    <text evidence="2">Belongs to the MAPRE family.</text>
</comment>
<name>A0A0L0P3Z7_CANAR</name>
<dbReference type="EMBL" id="LGST01000016">
    <property type="protein sequence ID" value="KNE00965.1"/>
    <property type="molecule type" value="Genomic_DNA"/>
</dbReference>
<evidence type="ECO:0000313" key="15">
    <source>
        <dbReference type="Proteomes" id="UP000037122"/>
    </source>
</evidence>
<keyword evidence="10" id="KW-0175">Coiled coil</keyword>
<feature type="domain" description="Calponin-homology (CH)" evidence="12">
    <location>
        <begin position="4"/>
        <end position="106"/>
    </location>
</feature>
<dbReference type="SUPFAM" id="SSF47576">
    <property type="entry name" value="Calponin-homology domain, CH-domain"/>
    <property type="match status" value="1"/>
</dbReference>
<dbReference type="InterPro" id="IPR036872">
    <property type="entry name" value="CH_dom_sf"/>
</dbReference>
<dbReference type="Proteomes" id="UP000037122">
    <property type="component" value="Unassembled WGS sequence"/>
</dbReference>
<evidence type="ECO:0000259" key="12">
    <source>
        <dbReference type="PROSITE" id="PS50021"/>
    </source>
</evidence>
<dbReference type="SUPFAM" id="SSF140612">
    <property type="entry name" value="EB1 dimerisation domain-like"/>
    <property type="match status" value="1"/>
</dbReference>
<evidence type="ECO:0000256" key="6">
    <source>
        <dbReference type="ARBA" id="ARBA00022776"/>
    </source>
</evidence>
<dbReference type="PROSITE" id="PS50021">
    <property type="entry name" value="CH"/>
    <property type="match status" value="1"/>
</dbReference>
<feature type="coiled-coil region" evidence="10">
    <location>
        <begin position="197"/>
        <end position="238"/>
    </location>
</feature>
<dbReference type="GO" id="GO:0007010">
    <property type="term" value="P:cytoskeleton organization"/>
    <property type="evidence" value="ECO:0007669"/>
    <property type="project" value="UniProtKB-ARBA"/>
</dbReference>
<dbReference type="GO" id="GO:0030473">
    <property type="term" value="P:nuclear migration along microtubule"/>
    <property type="evidence" value="ECO:0007669"/>
    <property type="project" value="UniProtKB-ARBA"/>
</dbReference>
<dbReference type="InterPro" id="IPR004953">
    <property type="entry name" value="EB1_C"/>
</dbReference>
<sequence>MVVGESRTELLNWLNATLDLNYTKVEQCGTGAAYCQLMDNIYGGVPLGKVKFDPKLSEYEARSNMKVLQAAFNKHKILKQIEVERLIKCRLQDNLELLQWFKRHWNEHKDVNVAYDAVARRRLGGARTPLAPNSRRNTITTTSNPSSASSATKASRVSSGSYNVVGTAGEGPSLTVPKRRVSSQGSARGGIGEDGRLADLRAELEQARAEISENRVSLETLETERNFYFNKLREIEILTENVVNAFEKEDAASKEIQKMPLPQLVKQIQEILWHKDTGFETNADDMDAEFF</sequence>
<accession>A0A0L0P3Z7</accession>
<comment type="caution">
    <text evidence="14">The sequence shown here is derived from an EMBL/GenBank/DDBJ whole genome shotgun (WGS) entry which is preliminary data.</text>
</comment>
<dbReference type="VEuPathDB" id="FungiDB:QG37_01836"/>
<protein>
    <submittedName>
        <fullName evidence="14">Uncharacterized protein</fullName>
    </submittedName>
</protein>
<feature type="domain" description="EB1 C-terminal" evidence="13">
    <location>
        <begin position="196"/>
        <end position="281"/>
    </location>
</feature>
<keyword evidence="3" id="KW-0963">Cytoplasm</keyword>
<dbReference type="Gene3D" id="1.10.418.10">
    <property type="entry name" value="Calponin-like domain"/>
    <property type="match status" value="1"/>
</dbReference>
<dbReference type="VEuPathDB" id="FungiDB:CJI97_003462"/>
<dbReference type="GO" id="GO:0051233">
    <property type="term" value="C:spindle midzone"/>
    <property type="evidence" value="ECO:0007669"/>
    <property type="project" value="UniProtKB-ARBA"/>
</dbReference>
<dbReference type="InterPro" id="IPR027328">
    <property type="entry name" value="MAPRE"/>
</dbReference>
<evidence type="ECO:0000256" key="7">
    <source>
        <dbReference type="ARBA" id="ARBA00023212"/>
    </source>
</evidence>
<keyword evidence="6" id="KW-0498">Mitosis</keyword>
<dbReference type="Pfam" id="PF03271">
    <property type="entry name" value="EB1"/>
    <property type="match status" value="1"/>
</dbReference>
<keyword evidence="8" id="KW-0131">Cell cycle</keyword>
<dbReference type="GO" id="GO:0051010">
    <property type="term" value="F:microtubule plus-end binding"/>
    <property type="evidence" value="ECO:0007669"/>
    <property type="project" value="UniProtKB-ARBA"/>
</dbReference>
<evidence type="ECO:0000313" key="14">
    <source>
        <dbReference type="EMBL" id="KNE00965.1"/>
    </source>
</evidence>
<evidence type="ECO:0000256" key="3">
    <source>
        <dbReference type="ARBA" id="ARBA00022490"/>
    </source>
</evidence>
<dbReference type="GO" id="GO:0035371">
    <property type="term" value="C:microtubule plus-end"/>
    <property type="evidence" value="ECO:0007669"/>
    <property type="project" value="UniProtKB-ARBA"/>
</dbReference>
<dbReference type="PANTHER" id="PTHR10623">
    <property type="entry name" value="MICROTUBULE-ASSOCIATED PROTEIN RP/EB FAMILY MEMBER"/>
    <property type="match status" value="1"/>
</dbReference>
<evidence type="ECO:0000256" key="2">
    <source>
        <dbReference type="ARBA" id="ARBA00010729"/>
    </source>
</evidence>
<dbReference type="Pfam" id="PF00307">
    <property type="entry name" value="CH"/>
    <property type="match status" value="1"/>
</dbReference>
<keyword evidence="7" id="KW-0206">Cytoskeleton</keyword>